<name>L8X1C7_THACA</name>
<feature type="region of interest" description="Disordered" evidence="1">
    <location>
        <begin position="1"/>
        <end position="22"/>
    </location>
</feature>
<keyword evidence="3" id="KW-1185">Reference proteome</keyword>
<dbReference type="HOGENOM" id="CLU_2924327_0_0_1"/>
<protein>
    <submittedName>
        <fullName evidence="2">Uncharacterized protein</fullName>
    </submittedName>
</protein>
<proteinExistence type="predicted"/>
<accession>L8X1C7</accession>
<dbReference type="EMBL" id="AFRT01000690">
    <property type="protein sequence ID" value="ELU42892.1"/>
    <property type="molecule type" value="Genomic_DNA"/>
</dbReference>
<comment type="caution">
    <text evidence="2">The sequence shown here is derived from an EMBL/GenBank/DDBJ whole genome shotgun (WGS) entry which is preliminary data.</text>
</comment>
<dbReference type="Proteomes" id="UP000011668">
    <property type="component" value="Unassembled WGS sequence"/>
</dbReference>
<gene>
    <name evidence="2" type="ORF">AG1IA_03072</name>
</gene>
<reference evidence="2 3" key="1">
    <citation type="journal article" date="2013" name="Nat. Commun.">
        <title>The evolution and pathogenic mechanisms of the rice sheath blight pathogen.</title>
        <authorList>
            <person name="Zheng A."/>
            <person name="Lin R."/>
            <person name="Xu L."/>
            <person name="Qin P."/>
            <person name="Tang C."/>
            <person name="Ai P."/>
            <person name="Zhang D."/>
            <person name="Liu Y."/>
            <person name="Sun Z."/>
            <person name="Feng H."/>
            <person name="Wang Y."/>
            <person name="Chen Y."/>
            <person name="Liang X."/>
            <person name="Fu R."/>
            <person name="Li Q."/>
            <person name="Zhang J."/>
            <person name="Yu X."/>
            <person name="Xie Z."/>
            <person name="Ding L."/>
            <person name="Guan P."/>
            <person name="Tang J."/>
            <person name="Liang Y."/>
            <person name="Wang S."/>
            <person name="Deng Q."/>
            <person name="Li S."/>
            <person name="Zhu J."/>
            <person name="Wang L."/>
            <person name="Liu H."/>
            <person name="Li P."/>
        </authorList>
    </citation>
    <scope>NUCLEOTIDE SEQUENCE [LARGE SCALE GENOMIC DNA]</scope>
    <source>
        <strain evidence="3">AG-1 IA</strain>
    </source>
</reference>
<evidence type="ECO:0000256" key="1">
    <source>
        <dbReference type="SAM" id="MobiDB-lite"/>
    </source>
</evidence>
<evidence type="ECO:0000313" key="3">
    <source>
        <dbReference type="Proteomes" id="UP000011668"/>
    </source>
</evidence>
<sequence>MRIRSSGATYMKGGFEDGTTRHRSTGGVGLESYFQFAEVWSRLAWLSPLAHATADFSNTYY</sequence>
<evidence type="ECO:0000313" key="2">
    <source>
        <dbReference type="EMBL" id="ELU42892.1"/>
    </source>
</evidence>
<dbReference type="AlphaFoldDB" id="L8X1C7"/>
<organism evidence="2 3">
    <name type="scientific">Thanatephorus cucumeris (strain AG1-IA)</name>
    <name type="common">Rice sheath blight fungus</name>
    <name type="synonym">Rhizoctonia solani</name>
    <dbReference type="NCBI Taxonomy" id="983506"/>
    <lineage>
        <taxon>Eukaryota</taxon>
        <taxon>Fungi</taxon>
        <taxon>Dikarya</taxon>
        <taxon>Basidiomycota</taxon>
        <taxon>Agaricomycotina</taxon>
        <taxon>Agaricomycetes</taxon>
        <taxon>Cantharellales</taxon>
        <taxon>Ceratobasidiaceae</taxon>
        <taxon>Rhizoctonia</taxon>
        <taxon>Rhizoctonia solani AG-1</taxon>
    </lineage>
</organism>